<evidence type="ECO:0000313" key="1">
    <source>
        <dbReference type="EMBL" id="GAJ12670.1"/>
    </source>
</evidence>
<name>X1VSG6_9ZZZZ</name>
<dbReference type="AlphaFoldDB" id="X1VSG6"/>
<comment type="caution">
    <text evidence="1">The sequence shown here is derived from an EMBL/GenBank/DDBJ whole genome shotgun (WGS) entry which is preliminary data.</text>
</comment>
<reference evidence="1" key="1">
    <citation type="journal article" date="2014" name="Front. Microbiol.">
        <title>High frequency of phylogenetically diverse reductive dehalogenase-homologous genes in deep subseafloor sedimentary metagenomes.</title>
        <authorList>
            <person name="Kawai M."/>
            <person name="Futagami T."/>
            <person name="Toyoda A."/>
            <person name="Takaki Y."/>
            <person name="Nishi S."/>
            <person name="Hori S."/>
            <person name="Arai W."/>
            <person name="Tsubouchi T."/>
            <person name="Morono Y."/>
            <person name="Uchiyama I."/>
            <person name="Ito T."/>
            <person name="Fujiyama A."/>
            <person name="Inagaki F."/>
            <person name="Takami H."/>
        </authorList>
    </citation>
    <scope>NUCLEOTIDE SEQUENCE</scope>
    <source>
        <strain evidence="1">Expedition CK06-06</strain>
    </source>
</reference>
<organism evidence="1">
    <name type="scientific">marine sediment metagenome</name>
    <dbReference type="NCBI Taxonomy" id="412755"/>
    <lineage>
        <taxon>unclassified sequences</taxon>
        <taxon>metagenomes</taxon>
        <taxon>ecological metagenomes</taxon>
    </lineage>
</organism>
<proteinExistence type="predicted"/>
<protein>
    <submittedName>
        <fullName evidence="1">Uncharacterized protein</fullName>
    </submittedName>
</protein>
<dbReference type="EMBL" id="BARW01031064">
    <property type="protein sequence ID" value="GAJ12670.1"/>
    <property type="molecule type" value="Genomic_DNA"/>
</dbReference>
<sequence length="47" mass="5395">MIEECNFKSKIRYRDSPGCRLTPPDVVCPGEGNCILYQIYKNLGMNK</sequence>
<gene>
    <name evidence="1" type="ORF">S12H4_49502</name>
</gene>
<accession>X1VSG6</accession>